<evidence type="ECO:0000313" key="1">
    <source>
        <dbReference type="EMBL" id="HIZ09785.1"/>
    </source>
</evidence>
<dbReference type="InterPro" id="IPR025462">
    <property type="entry name" value="DUF4313"/>
</dbReference>
<comment type="caution">
    <text evidence="1">The sequence shown here is derived from an EMBL/GenBank/DDBJ whole genome shotgun (WGS) entry which is preliminary data.</text>
</comment>
<reference evidence="1" key="1">
    <citation type="journal article" date="2021" name="PeerJ">
        <title>Extensive microbial diversity within the chicken gut microbiome revealed by metagenomics and culture.</title>
        <authorList>
            <person name="Gilroy R."/>
            <person name="Ravi A."/>
            <person name="Getino M."/>
            <person name="Pursley I."/>
            <person name="Horton D.L."/>
            <person name="Alikhan N.F."/>
            <person name="Baker D."/>
            <person name="Gharbi K."/>
            <person name="Hall N."/>
            <person name="Watson M."/>
            <person name="Adriaenssens E.M."/>
            <person name="Foster-Nyarko E."/>
            <person name="Jarju S."/>
            <person name="Secka A."/>
            <person name="Antonio M."/>
            <person name="Oren A."/>
            <person name="Chaudhuri R.R."/>
            <person name="La Ragione R."/>
            <person name="Hildebrand F."/>
            <person name="Pallen M.J."/>
        </authorList>
    </citation>
    <scope>NUCLEOTIDE SEQUENCE</scope>
    <source>
        <strain evidence="1">CHK192-19661</strain>
    </source>
</reference>
<name>A0A9D2D7B8_9FIRM</name>
<dbReference type="EMBL" id="DXCF01000025">
    <property type="protein sequence ID" value="HIZ09785.1"/>
    <property type="molecule type" value="Genomic_DNA"/>
</dbReference>
<dbReference type="Pfam" id="PF14190">
    <property type="entry name" value="DUF4313"/>
    <property type="match status" value="1"/>
</dbReference>
<evidence type="ECO:0000313" key="2">
    <source>
        <dbReference type="Proteomes" id="UP000824025"/>
    </source>
</evidence>
<reference evidence="1" key="2">
    <citation type="submission" date="2021-04" db="EMBL/GenBank/DDBJ databases">
        <authorList>
            <person name="Gilroy R."/>
        </authorList>
    </citation>
    <scope>NUCLEOTIDE SEQUENCE</scope>
    <source>
        <strain evidence="1">CHK192-19661</strain>
    </source>
</reference>
<gene>
    <name evidence="1" type="ORF">H9726_04770</name>
</gene>
<dbReference type="AlphaFoldDB" id="A0A9D2D7B8"/>
<sequence>MKTFKTPIYDNIEFAFTTSTYSTTGNTYVGIHSKENDCIEPYCNLTVNLDMQLGKGLAFIDVNNADKKLLLFLEEQGFISPTGVTMPSGFVVYPLYRLNLDKIGEYEFLGEYSYGK</sequence>
<protein>
    <submittedName>
        <fullName evidence="1">DUF4313 domain-containing protein</fullName>
    </submittedName>
</protein>
<accession>A0A9D2D7B8</accession>
<organism evidence="1 2">
    <name type="scientific">Candidatus Borkfalkia avicola</name>
    <dbReference type="NCBI Taxonomy" id="2838503"/>
    <lineage>
        <taxon>Bacteria</taxon>
        <taxon>Bacillati</taxon>
        <taxon>Bacillota</taxon>
        <taxon>Clostridia</taxon>
        <taxon>Christensenellales</taxon>
        <taxon>Christensenellaceae</taxon>
        <taxon>Candidatus Borkfalkia</taxon>
    </lineage>
</organism>
<dbReference type="Proteomes" id="UP000824025">
    <property type="component" value="Unassembled WGS sequence"/>
</dbReference>
<proteinExistence type="predicted"/>